<dbReference type="Gene3D" id="3.30.70.260">
    <property type="match status" value="1"/>
</dbReference>
<protein>
    <recommendedName>
        <fullName evidence="1">GTP pyrophosphokinase</fullName>
    </recommendedName>
    <alternativeName>
        <fullName evidence="3">(p)ppGpp synthase</fullName>
    </alternativeName>
    <alternativeName>
        <fullName evidence="2">ATP:GTP 3'-pyrophosphotransferase</fullName>
    </alternativeName>
    <alternativeName>
        <fullName evidence="4">ppGpp synthase I</fullName>
    </alternativeName>
</protein>
<dbReference type="SUPFAM" id="SSF55021">
    <property type="entry name" value="ACT-like"/>
    <property type="match status" value="1"/>
</dbReference>
<dbReference type="InterPro" id="IPR012676">
    <property type="entry name" value="TGS-like"/>
</dbReference>
<dbReference type="GO" id="GO:0008893">
    <property type="term" value="F:guanosine-3',5'-bis(diphosphate) 3'-diphosphatase activity"/>
    <property type="evidence" value="ECO:0007669"/>
    <property type="project" value="TreeGrafter"/>
</dbReference>
<keyword evidence="8" id="KW-0418">Kinase</keyword>
<dbReference type="GO" id="GO:0005886">
    <property type="term" value="C:plasma membrane"/>
    <property type="evidence" value="ECO:0007669"/>
    <property type="project" value="TreeGrafter"/>
</dbReference>
<dbReference type="PANTHER" id="PTHR21262:SF31">
    <property type="entry name" value="GTP PYROPHOSPHOKINASE"/>
    <property type="match status" value="1"/>
</dbReference>
<keyword evidence="8" id="KW-0808">Transferase</keyword>
<dbReference type="CDD" id="cd04876">
    <property type="entry name" value="ACT_RelA-SpoT"/>
    <property type="match status" value="1"/>
</dbReference>
<comment type="similarity">
    <text evidence="5">Belongs to the relA/spoT family.</text>
</comment>
<evidence type="ECO:0000259" key="7">
    <source>
        <dbReference type="PROSITE" id="PS51880"/>
    </source>
</evidence>
<reference evidence="8 9" key="1">
    <citation type="submission" date="2016-11" db="EMBL/GenBank/DDBJ databases">
        <authorList>
            <person name="Jaros S."/>
            <person name="Januszkiewicz K."/>
            <person name="Wedrychowicz H."/>
        </authorList>
    </citation>
    <scope>NUCLEOTIDE SEQUENCE [LARGE SCALE GENOMIC DNA]</scope>
    <source>
        <strain evidence="8 9">DSM 16112</strain>
    </source>
</reference>
<dbReference type="Pfam" id="PF13291">
    <property type="entry name" value="ACT_4"/>
    <property type="match status" value="1"/>
</dbReference>
<dbReference type="InterPro" id="IPR004095">
    <property type="entry name" value="TGS"/>
</dbReference>
<dbReference type="PROSITE" id="PS51880">
    <property type="entry name" value="TGS"/>
    <property type="match status" value="1"/>
</dbReference>
<dbReference type="SUPFAM" id="SSF109604">
    <property type="entry name" value="HD-domain/PDEase-like"/>
    <property type="match status" value="1"/>
</dbReference>
<dbReference type="SMART" id="SM00954">
    <property type="entry name" value="RelA_SpoT"/>
    <property type="match status" value="1"/>
</dbReference>
<dbReference type="Pfam" id="PF04607">
    <property type="entry name" value="RelA_SpoT"/>
    <property type="match status" value="1"/>
</dbReference>
<gene>
    <name evidence="8" type="ORF">SAMN02745117_02185</name>
</gene>
<feature type="domain" description="TGS" evidence="7">
    <location>
        <begin position="440"/>
        <end position="501"/>
    </location>
</feature>
<dbReference type="PANTHER" id="PTHR21262">
    <property type="entry name" value="GUANOSINE-3',5'-BIS DIPHOSPHATE 3'-PYROPHOSPHOHYDROLASE"/>
    <property type="match status" value="1"/>
</dbReference>
<evidence type="ECO:0000256" key="4">
    <source>
        <dbReference type="ARBA" id="ARBA00033308"/>
    </source>
</evidence>
<dbReference type="EMBL" id="FQUZ01000028">
    <property type="protein sequence ID" value="SHF55403.1"/>
    <property type="molecule type" value="Genomic_DNA"/>
</dbReference>
<dbReference type="SUPFAM" id="SSF81271">
    <property type="entry name" value="TGS-like"/>
    <property type="match status" value="1"/>
</dbReference>
<proteinExistence type="inferred from homology"/>
<dbReference type="SUPFAM" id="SSF81301">
    <property type="entry name" value="Nucleotidyltransferase"/>
    <property type="match status" value="1"/>
</dbReference>
<dbReference type="CDD" id="cd01668">
    <property type="entry name" value="TGS_RSH"/>
    <property type="match status" value="1"/>
</dbReference>
<dbReference type="NCBIfam" id="TIGR00691">
    <property type="entry name" value="spoT_relA"/>
    <property type="match status" value="1"/>
</dbReference>
<feature type="domain" description="ACT" evidence="6">
    <location>
        <begin position="700"/>
        <end position="771"/>
    </location>
</feature>
<dbReference type="InterPro" id="IPR012675">
    <property type="entry name" value="Beta-grasp_dom_sf"/>
</dbReference>
<evidence type="ECO:0000256" key="2">
    <source>
        <dbReference type="ARBA" id="ARBA00029754"/>
    </source>
</evidence>
<dbReference type="InterPro" id="IPR002912">
    <property type="entry name" value="ACT_dom"/>
</dbReference>
<dbReference type="Pfam" id="PF02824">
    <property type="entry name" value="TGS"/>
    <property type="match status" value="1"/>
</dbReference>
<dbReference type="FunFam" id="3.10.20.30:FF:000002">
    <property type="entry name" value="GTP pyrophosphokinase (RelA/SpoT)"/>
    <property type="match status" value="1"/>
</dbReference>
<evidence type="ECO:0000259" key="6">
    <source>
        <dbReference type="PROSITE" id="PS51671"/>
    </source>
</evidence>
<dbReference type="STRING" id="1122156.SAMN02745117_02185"/>
<dbReference type="GO" id="GO:0016301">
    <property type="term" value="F:kinase activity"/>
    <property type="evidence" value="ECO:0007669"/>
    <property type="project" value="UniProtKB-KW"/>
</dbReference>
<evidence type="ECO:0000256" key="1">
    <source>
        <dbReference type="ARBA" id="ARBA00019852"/>
    </source>
</evidence>
<dbReference type="AlphaFoldDB" id="A0A1M5CL12"/>
<dbReference type="GO" id="GO:0008728">
    <property type="term" value="F:GTP diphosphokinase activity"/>
    <property type="evidence" value="ECO:0007669"/>
    <property type="project" value="TreeGrafter"/>
</dbReference>
<organism evidence="8 9">
    <name type="scientific">Lampropedia hyalina DSM 16112</name>
    <dbReference type="NCBI Taxonomy" id="1122156"/>
    <lineage>
        <taxon>Bacteria</taxon>
        <taxon>Pseudomonadati</taxon>
        <taxon>Pseudomonadota</taxon>
        <taxon>Betaproteobacteria</taxon>
        <taxon>Burkholderiales</taxon>
        <taxon>Comamonadaceae</taxon>
        <taxon>Lampropedia</taxon>
    </lineage>
</organism>
<dbReference type="InterPro" id="IPR033655">
    <property type="entry name" value="TGS_RelA/SpoT"/>
</dbReference>
<dbReference type="PROSITE" id="PS51671">
    <property type="entry name" value="ACT"/>
    <property type="match status" value="1"/>
</dbReference>
<comment type="function">
    <text evidence="5">In eubacteria ppGpp (guanosine 3'-diphosphate 5'-diphosphate) is a mediator of the stringent response that coordinates a variety of cellular activities in response to changes in nutritional abundance.</text>
</comment>
<dbReference type="Proteomes" id="UP000184327">
    <property type="component" value="Unassembled WGS sequence"/>
</dbReference>
<sequence>MQAHLPYNKDMEMNRFMADLQATDRSGDGAGGTAVLNPDAAWNTTAVLLDATTPLQPHQQDMLARARAFALPLIASETLNSGENTLDHADAVARILHDIGGSHAMQAANYLIYASFHLNNPYEAIAKRFGDTYAALAVETTKLMRVQGQAREGSGAMKEGDAKAAHTETVRKMLLAFSRDLRVVMIRLASRLQTLRYHAAAKVDMDAGLAEESLYVFAPLANRLGIWQLKWEIEDLSFRFLEPQTYREIARLLDEKRRERELYMKQACAHVELELHHLGIEAKVQGRPKHIYSIIKKMRGKSLRFEQLFDLRAMRIIVADVDACYTALSWVHEHFPPIADEFDDYIAKPKPNGYQSLHTVVRDSSGRAIEIQIRTQAMHDHAENGVAAHWAYKEAGTKGYAGVSASGEYDTKIAVLRQLLAWEREFAGNGDMRELVLFDDRIYVLTPNASIIELPKGGTPLDFAYSVHTNLGHRCRGAKVDGAMVPLNTVLQNGQTVEIIAAKEGAPSRDWLNKEQGYLISHRARSKVRAWFNAQELNATIAKGRDIVEKVLQREGKTAIKLEDIAAQLGFKSTDAFFEVVGKDEFSLRNLEALLRPPPEPEESNDDEAVLIRKPRKDSGGKILVVGMDSLMTHLARCCRPAPPDAIGGFITRGKGVAIHRSDCSNFQQMQQKTPERIIEVEWGPSSSQPNGQMAVYPADVMIEASDRQGLLRDISDVFTRERTNVIGVQTRSHRGVASMTFTVEIHDSLRLQKVLATVAQVPGVRTVKRK</sequence>
<dbReference type="InterPro" id="IPR004811">
    <property type="entry name" value="RelA/Spo_fam"/>
</dbReference>
<evidence type="ECO:0000256" key="5">
    <source>
        <dbReference type="RuleBase" id="RU003847"/>
    </source>
</evidence>
<dbReference type="GO" id="GO:0042594">
    <property type="term" value="P:response to starvation"/>
    <property type="evidence" value="ECO:0007669"/>
    <property type="project" value="TreeGrafter"/>
</dbReference>
<dbReference type="FunFam" id="3.30.460.10:FF:000001">
    <property type="entry name" value="GTP pyrophosphokinase RelA"/>
    <property type="match status" value="1"/>
</dbReference>
<dbReference type="GO" id="GO:0015969">
    <property type="term" value="P:guanosine tetraphosphate metabolic process"/>
    <property type="evidence" value="ECO:0007669"/>
    <property type="project" value="InterPro"/>
</dbReference>
<name>A0A1M5CL12_9BURK</name>
<dbReference type="Gene3D" id="3.30.460.10">
    <property type="entry name" value="Beta Polymerase, domain 2"/>
    <property type="match status" value="1"/>
</dbReference>
<accession>A0A1M5CL12</accession>
<evidence type="ECO:0000256" key="3">
    <source>
        <dbReference type="ARBA" id="ARBA00032407"/>
    </source>
</evidence>
<dbReference type="GO" id="GO:0015949">
    <property type="term" value="P:nucleobase-containing small molecule interconversion"/>
    <property type="evidence" value="ECO:0007669"/>
    <property type="project" value="UniProtKB-ARBA"/>
</dbReference>
<dbReference type="InterPro" id="IPR045865">
    <property type="entry name" value="ACT-like_dom_sf"/>
</dbReference>
<dbReference type="Gene3D" id="1.10.3210.10">
    <property type="entry name" value="Hypothetical protein af1432"/>
    <property type="match status" value="1"/>
</dbReference>
<dbReference type="InterPro" id="IPR007685">
    <property type="entry name" value="RelA_SpoT"/>
</dbReference>
<keyword evidence="9" id="KW-1185">Reference proteome</keyword>
<evidence type="ECO:0000313" key="8">
    <source>
        <dbReference type="EMBL" id="SHF55403.1"/>
    </source>
</evidence>
<dbReference type="Gene3D" id="3.10.20.30">
    <property type="match status" value="1"/>
</dbReference>
<dbReference type="InterPro" id="IPR043519">
    <property type="entry name" value="NT_sf"/>
</dbReference>
<dbReference type="CDD" id="cd05399">
    <property type="entry name" value="NT_Rel-Spo_like"/>
    <property type="match status" value="1"/>
</dbReference>
<dbReference type="Pfam" id="PF13328">
    <property type="entry name" value="HD_4"/>
    <property type="match status" value="1"/>
</dbReference>
<evidence type="ECO:0000313" key="9">
    <source>
        <dbReference type="Proteomes" id="UP000184327"/>
    </source>
</evidence>